<sequence length="79" mass="9462">MKLKIKIFPFPESGMKPFSASASYKIRHFYCKEFYSLLPPFAILSNWIFILFFPTVFNASNAEIEYNRSENRKRTERKK</sequence>
<keyword evidence="1" id="KW-0472">Membrane</keyword>
<reference evidence="2" key="1">
    <citation type="journal article" date="2020" name="mSystems">
        <title>Genome- and Community-Level Interaction Insights into Carbon Utilization and Element Cycling Functions of Hydrothermarchaeota in Hydrothermal Sediment.</title>
        <authorList>
            <person name="Zhou Z."/>
            <person name="Liu Y."/>
            <person name="Xu W."/>
            <person name="Pan J."/>
            <person name="Luo Z.H."/>
            <person name="Li M."/>
        </authorList>
    </citation>
    <scope>NUCLEOTIDE SEQUENCE [LARGE SCALE GENOMIC DNA]</scope>
    <source>
        <strain evidence="2">SpSt-26</strain>
    </source>
</reference>
<accession>A0A7J2TI25</accession>
<dbReference type="EMBL" id="DSLA01000028">
    <property type="protein sequence ID" value="HEH34856.1"/>
    <property type="molecule type" value="Genomic_DNA"/>
</dbReference>
<evidence type="ECO:0000256" key="1">
    <source>
        <dbReference type="SAM" id="Phobius"/>
    </source>
</evidence>
<organism evidence="2">
    <name type="scientific">Archaeoglobus fulgidus</name>
    <dbReference type="NCBI Taxonomy" id="2234"/>
    <lineage>
        <taxon>Archaea</taxon>
        <taxon>Methanobacteriati</taxon>
        <taxon>Methanobacteriota</taxon>
        <taxon>Archaeoglobi</taxon>
        <taxon>Archaeoglobales</taxon>
        <taxon>Archaeoglobaceae</taxon>
        <taxon>Archaeoglobus</taxon>
    </lineage>
</organism>
<feature type="transmembrane region" description="Helical" evidence="1">
    <location>
        <begin position="34"/>
        <end position="57"/>
    </location>
</feature>
<evidence type="ECO:0000313" key="2">
    <source>
        <dbReference type="EMBL" id="HEH34856.1"/>
    </source>
</evidence>
<dbReference type="AlphaFoldDB" id="A0A7J2TI25"/>
<proteinExistence type="predicted"/>
<keyword evidence="1" id="KW-0812">Transmembrane</keyword>
<protein>
    <submittedName>
        <fullName evidence="2">Uncharacterized protein</fullName>
    </submittedName>
</protein>
<name>A0A7J2TI25_ARCFL</name>
<gene>
    <name evidence="2" type="ORF">ENP88_01605</name>
</gene>
<keyword evidence="1" id="KW-1133">Transmembrane helix</keyword>
<comment type="caution">
    <text evidence="2">The sequence shown here is derived from an EMBL/GenBank/DDBJ whole genome shotgun (WGS) entry which is preliminary data.</text>
</comment>